<sequence length="63" mass="6985">MRKNGSQVQGNKMIHPQPSLFRSRKKDVAGVRTPIASRHGNTRITMAFSFSATNKDGWGRVDG</sequence>
<dbReference type="AlphaFoldDB" id="A0A8H7Z5N3"/>
<comment type="caution">
    <text evidence="2">The sequence shown here is derived from an EMBL/GenBank/DDBJ whole genome shotgun (WGS) entry which is preliminary data.</text>
</comment>
<feature type="compositionally biased region" description="Polar residues" evidence="1">
    <location>
        <begin position="1"/>
        <end position="10"/>
    </location>
</feature>
<dbReference type="Proteomes" id="UP000670092">
    <property type="component" value="Unassembled WGS sequence"/>
</dbReference>
<gene>
    <name evidence="2" type="ORF">I7I52_02971</name>
</gene>
<organism evidence="2 3">
    <name type="scientific">Ajellomyces capsulatus</name>
    <name type="common">Darling's disease fungus</name>
    <name type="synonym">Histoplasma capsulatum</name>
    <dbReference type="NCBI Taxonomy" id="5037"/>
    <lineage>
        <taxon>Eukaryota</taxon>
        <taxon>Fungi</taxon>
        <taxon>Dikarya</taxon>
        <taxon>Ascomycota</taxon>
        <taxon>Pezizomycotina</taxon>
        <taxon>Eurotiomycetes</taxon>
        <taxon>Eurotiomycetidae</taxon>
        <taxon>Onygenales</taxon>
        <taxon>Ajellomycetaceae</taxon>
        <taxon>Histoplasma</taxon>
    </lineage>
</organism>
<reference evidence="2 3" key="1">
    <citation type="submission" date="2021-01" db="EMBL/GenBank/DDBJ databases">
        <title>Chromosome-level genome assembly of a human fungal pathogen reveals clustering of transcriptionally co-regulated genes.</title>
        <authorList>
            <person name="Voorhies M."/>
            <person name="Cohen S."/>
            <person name="Shea T.P."/>
            <person name="Petrus S."/>
            <person name="Munoz J.F."/>
            <person name="Poplawski S."/>
            <person name="Goldman W.E."/>
            <person name="Michael T."/>
            <person name="Cuomo C.A."/>
            <person name="Sil A."/>
            <person name="Beyhan S."/>
        </authorList>
    </citation>
    <scope>NUCLEOTIDE SEQUENCE [LARGE SCALE GENOMIC DNA]</scope>
    <source>
        <strain evidence="2 3">G184AR</strain>
    </source>
</reference>
<dbReference type="VEuPathDB" id="FungiDB:I7I52_02971"/>
<dbReference type="EMBL" id="JAEVHI010000001">
    <property type="protein sequence ID" value="KAG5304584.1"/>
    <property type="molecule type" value="Genomic_DNA"/>
</dbReference>
<evidence type="ECO:0000313" key="2">
    <source>
        <dbReference type="EMBL" id="KAG5304584.1"/>
    </source>
</evidence>
<proteinExistence type="predicted"/>
<name>A0A8H7Z5N3_AJECA</name>
<protein>
    <submittedName>
        <fullName evidence="2">Uncharacterized protein</fullName>
    </submittedName>
</protein>
<feature type="region of interest" description="Disordered" evidence="1">
    <location>
        <begin position="1"/>
        <end position="36"/>
    </location>
</feature>
<evidence type="ECO:0000256" key="1">
    <source>
        <dbReference type="SAM" id="MobiDB-lite"/>
    </source>
</evidence>
<accession>A0A8H7Z5N3</accession>
<evidence type="ECO:0000313" key="3">
    <source>
        <dbReference type="Proteomes" id="UP000670092"/>
    </source>
</evidence>